<gene>
    <name evidence="10 12" type="primary">mshC</name>
    <name evidence="12" type="ORF">GCM10025789_06980</name>
</gene>
<evidence type="ECO:0000259" key="11">
    <source>
        <dbReference type="Pfam" id="PF01406"/>
    </source>
</evidence>
<feature type="short sequence motif" description="'HIGH' region" evidence="10">
    <location>
        <begin position="50"/>
        <end position="60"/>
    </location>
</feature>
<feature type="binding site" evidence="10">
    <location>
        <position position="48"/>
    </location>
    <ligand>
        <name>Zn(2+)</name>
        <dbReference type="ChEBI" id="CHEBI:29105"/>
    </ligand>
</feature>
<dbReference type="Pfam" id="PF01406">
    <property type="entry name" value="tRNA-synt_1e"/>
    <property type="match status" value="1"/>
</dbReference>
<feature type="binding site" evidence="10">
    <location>
        <begin position="254"/>
        <end position="256"/>
    </location>
    <ligand>
        <name>L-cysteinyl-5'-AMP</name>
        <dbReference type="ChEBI" id="CHEBI:144924"/>
    </ligand>
</feature>
<evidence type="ECO:0000256" key="1">
    <source>
        <dbReference type="ARBA" id="ARBA00003679"/>
    </source>
</evidence>
<comment type="caution">
    <text evidence="12">The sequence shown here is derived from an EMBL/GenBank/DDBJ whole genome shotgun (WGS) entry which is preliminary data.</text>
</comment>
<dbReference type="PANTHER" id="PTHR10890">
    <property type="entry name" value="CYSTEINYL-TRNA SYNTHETASE"/>
    <property type="match status" value="1"/>
</dbReference>
<dbReference type="SUPFAM" id="SSF52374">
    <property type="entry name" value="Nucleotidylyl transferase"/>
    <property type="match status" value="1"/>
</dbReference>
<keyword evidence="6 10" id="KW-0547">Nucleotide-binding</keyword>
<evidence type="ECO:0000256" key="6">
    <source>
        <dbReference type="ARBA" id="ARBA00022741"/>
    </source>
</evidence>
<proteinExistence type="inferred from homology"/>
<dbReference type="Proteomes" id="UP001501521">
    <property type="component" value="Unassembled WGS sequence"/>
</dbReference>
<evidence type="ECO:0000313" key="13">
    <source>
        <dbReference type="Proteomes" id="UP001501521"/>
    </source>
</evidence>
<evidence type="ECO:0000256" key="9">
    <source>
        <dbReference type="ARBA" id="ARBA00048350"/>
    </source>
</evidence>
<dbReference type="GO" id="GO:0016874">
    <property type="term" value="F:ligase activity"/>
    <property type="evidence" value="ECO:0007669"/>
    <property type="project" value="UniProtKB-KW"/>
</dbReference>
<comment type="subunit">
    <text evidence="3 10">Monomer.</text>
</comment>
<dbReference type="HAMAP" id="MF_01697">
    <property type="entry name" value="MshC"/>
    <property type="match status" value="1"/>
</dbReference>
<feature type="binding site" evidence="10">
    <location>
        <position position="232"/>
    </location>
    <ligand>
        <name>L-cysteinyl-5'-AMP</name>
        <dbReference type="ChEBI" id="CHEBI:144924"/>
    </ligand>
</feature>
<dbReference type="NCBIfam" id="TIGR03447">
    <property type="entry name" value="mycothiol_MshC"/>
    <property type="match status" value="1"/>
</dbReference>
<reference evidence="13" key="1">
    <citation type="journal article" date="2019" name="Int. J. Syst. Evol. Microbiol.">
        <title>The Global Catalogue of Microorganisms (GCM) 10K type strain sequencing project: providing services to taxonomists for standard genome sequencing and annotation.</title>
        <authorList>
            <consortium name="The Broad Institute Genomics Platform"/>
            <consortium name="The Broad Institute Genome Sequencing Center for Infectious Disease"/>
            <person name="Wu L."/>
            <person name="Ma J."/>
        </authorList>
    </citation>
    <scope>NUCLEOTIDE SEQUENCE [LARGE SCALE GENOMIC DNA]</scope>
    <source>
        <strain evidence="13">JCM 19125</strain>
    </source>
</reference>
<feature type="binding site" evidence="10">
    <location>
        <position position="287"/>
    </location>
    <ligand>
        <name>L-cysteinyl-5'-AMP</name>
        <dbReference type="ChEBI" id="CHEBI:144924"/>
    </ligand>
</feature>
<feature type="binding site" evidence="10">
    <location>
        <position position="63"/>
    </location>
    <ligand>
        <name>L-cysteinyl-5'-AMP</name>
        <dbReference type="ChEBI" id="CHEBI:144924"/>
    </ligand>
</feature>
<comment type="similarity">
    <text evidence="2 10">Belongs to the class-I aminoacyl-tRNA synthetase family. MshC subfamily.</text>
</comment>
<keyword evidence="8 10" id="KW-0067">ATP-binding</keyword>
<feature type="binding site" evidence="10">
    <location>
        <begin position="86"/>
        <end position="88"/>
    </location>
    <ligand>
        <name>L-cysteinyl-5'-AMP</name>
        <dbReference type="ChEBI" id="CHEBI:144924"/>
    </ligand>
</feature>
<evidence type="ECO:0000256" key="2">
    <source>
        <dbReference type="ARBA" id="ARBA00007723"/>
    </source>
</evidence>
<dbReference type="CDD" id="cd00672">
    <property type="entry name" value="CysRS_core"/>
    <property type="match status" value="1"/>
</dbReference>
<dbReference type="RefSeq" id="WP_345579057.1">
    <property type="nucleotide sequence ID" value="NZ_BAABLV010000012.1"/>
</dbReference>
<evidence type="ECO:0000256" key="5">
    <source>
        <dbReference type="ARBA" id="ARBA00022723"/>
    </source>
</evidence>
<dbReference type="InterPro" id="IPR024909">
    <property type="entry name" value="Cys-tRNA/MSH_ligase"/>
</dbReference>
<organism evidence="12 13">
    <name type="scientific">Tessaracoccus lubricantis</name>
    <dbReference type="NCBI Taxonomy" id="545543"/>
    <lineage>
        <taxon>Bacteria</taxon>
        <taxon>Bacillati</taxon>
        <taxon>Actinomycetota</taxon>
        <taxon>Actinomycetes</taxon>
        <taxon>Propionibacteriales</taxon>
        <taxon>Propionibacteriaceae</taxon>
        <taxon>Tessaracoccus</taxon>
    </lineage>
</organism>
<feature type="binding site" evidence="10">
    <location>
        <position position="236"/>
    </location>
    <ligand>
        <name>Zn(2+)</name>
        <dbReference type="ChEBI" id="CHEBI:29105"/>
    </ligand>
</feature>
<feature type="binding site" evidence="10">
    <location>
        <position position="261"/>
    </location>
    <ligand>
        <name>Zn(2+)</name>
        <dbReference type="ChEBI" id="CHEBI:29105"/>
    </ligand>
</feature>
<comment type="cofactor">
    <cofactor evidence="10">
        <name>Zn(2+)</name>
        <dbReference type="ChEBI" id="CHEBI:29105"/>
    </cofactor>
    <text evidence="10">Binds 1 zinc ion per subunit.</text>
</comment>
<dbReference type="EC" id="6.3.1.13" evidence="10"/>
<dbReference type="InterPro" id="IPR017812">
    <property type="entry name" value="Mycothiol_ligase_MshC"/>
</dbReference>
<evidence type="ECO:0000256" key="7">
    <source>
        <dbReference type="ARBA" id="ARBA00022833"/>
    </source>
</evidence>
<dbReference type="EMBL" id="BAABLV010000012">
    <property type="protein sequence ID" value="GAA4892521.1"/>
    <property type="molecule type" value="Genomic_DNA"/>
</dbReference>
<dbReference type="Gene3D" id="1.20.120.640">
    <property type="entry name" value="Anticodon-binding domain of a subclass of class I aminoacyl-tRNA synthetases"/>
    <property type="match status" value="1"/>
</dbReference>
<dbReference type="InterPro" id="IPR032678">
    <property type="entry name" value="tRNA-synt_1_cat_dom"/>
</dbReference>
<feature type="domain" description="tRNA synthetases class I catalytic" evidence="11">
    <location>
        <begin position="41"/>
        <end position="341"/>
    </location>
</feature>
<keyword evidence="5 10" id="KW-0479">Metal-binding</keyword>
<feature type="binding site" evidence="10">
    <location>
        <begin position="48"/>
        <end position="51"/>
    </location>
    <ligand>
        <name>L-cysteinyl-5'-AMP</name>
        <dbReference type="ChEBI" id="CHEBI:144924"/>
    </ligand>
</feature>
<comment type="catalytic activity">
    <reaction evidence="9 10">
        <text>1D-myo-inositol 2-amino-2-deoxy-alpha-D-glucopyranoside + L-cysteine + ATP = 1D-myo-inositol 2-(L-cysteinylamino)-2-deoxy-alpha-D-glucopyranoside + AMP + diphosphate + H(+)</text>
        <dbReference type="Rhea" id="RHEA:26176"/>
        <dbReference type="ChEBI" id="CHEBI:15378"/>
        <dbReference type="ChEBI" id="CHEBI:30616"/>
        <dbReference type="ChEBI" id="CHEBI:33019"/>
        <dbReference type="ChEBI" id="CHEBI:35235"/>
        <dbReference type="ChEBI" id="CHEBI:58886"/>
        <dbReference type="ChEBI" id="CHEBI:58887"/>
        <dbReference type="ChEBI" id="CHEBI:456215"/>
        <dbReference type="EC" id="6.3.1.13"/>
    </reaction>
</comment>
<evidence type="ECO:0000256" key="8">
    <source>
        <dbReference type="ARBA" id="ARBA00022840"/>
    </source>
</evidence>
<evidence type="ECO:0000313" key="12">
    <source>
        <dbReference type="EMBL" id="GAA4892521.1"/>
    </source>
</evidence>
<keyword evidence="13" id="KW-1185">Reference proteome</keyword>
<dbReference type="InterPro" id="IPR014729">
    <property type="entry name" value="Rossmann-like_a/b/a_fold"/>
</dbReference>
<evidence type="ECO:0000256" key="3">
    <source>
        <dbReference type="ARBA" id="ARBA00011245"/>
    </source>
</evidence>
<comment type="function">
    <text evidence="1 10">Catalyzes the ATP-dependent condensation of GlcN-Ins and L-cysteine to form L-Cys-GlcN-Ins.</text>
</comment>
<evidence type="ECO:0000256" key="4">
    <source>
        <dbReference type="ARBA" id="ARBA00022598"/>
    </source>
</evidence>
<sequence length="416" mass="45367">MYAWETVDVPAVPPSNGDVPQQLTLFDTASRRQVAVAADVETARMYVCGITPYDATHLGHANTYLTFDLINRVWRDLGLTVDYTQNVTDVDDPLLERAAETGVEWEELAEDQTELFRSDMQDLRVLPPNNYIGAVESISCVTELIEDLLGSGLIYQVGDDAHPDWYFNTAAAPGFGGVSHLDEAEMIERFRENGGDPDRPGKRHPLDSLLWRYSREGEPSWSSPLGAGRPGWHIECTAISLRYLGANFDVQGGGADLVFPHHEMCAAQAIVASREPLADAFVHSGLVALHGEKMSKSKGNLELVSRLRKAGADPMAIRLALLDHHYRDNWEWTPDQLDRATERLALWRSVANDGAALPAAETIAAIRTALRTNLDAPSALAAVDTWASASLNVGGDDTDAISQVSAAVDALLGIKL</sequence>
<dbReference type="PANTHER" id="PTHR10890:SF3">
    <property type="entry name" value="CYSTEINE--TRNA LIGASE, CYTOPLASMIC"/>
    <property type="match status" value="1"/>
</dbReference>
<comment type="caution">
    <text evidence="10">Lacks conserved residue(s) required for the propagation of feature annotation.</text>
</comment>
<evidence type="ECO:0000256" key="10">
    <source>
        <dbReference type="HAMAP-Rule" id="MF_01697"/>
    </source>
</evidence>
<keyword evidence="4 10" id="KW-0436">Ligase</keyword>
<feature type="short sequence motif" description="'KMSKS' region" evidence="10">
    <location>
        <begin position="293"/>
        <end position="297"/>
    </location>
</feature>
<dbReference type="Gene3D" id="3.40.50.620">
    <property type="entry name" value="HUPs"/>
    <property type="match status" value="1"/>
</dbReference>
<name>A0ABP9F4G2_9ACTN</name>
<protein>
    <recommendedName>
        <fullName evidence="10">L-cysteine:1D-myo-inositol 2-amino-2-deoxy-alpha-D-glucopyranoside ligase</fullName>
        <shortName evidence="10">L-Cys:GlcN-Ins ligase</shortName>
        <ecNumber evidence="10">6.3.1.13</ecNumber>
    </recommendedName>
    <alternativeName>
        <fullName evidence="10">Mycothiol ligase</fullName>
        <shortName evidence="10">MSH ligase</shortName>
    </alternativeName>
</protein>
<dbReference type="PRINTS" id="PR00983">
    <property type="entry name" value="TRNASYNTHCYS"/>
</dbReference>
<keyword evidence="7 10" id="KW-0862">Zinc</keyword>
<accession>A0ABP9F4G2</accession>